<name>A0A6I3MGI5_9MICO</name>
<accession>A0A6I3MGI5</accession>
<sequence>MEKISKDNIKKNISPNQTRYGTTKFKSPKSIGQILKRRNARLIRKSNYILKFFRERIYVDIFLYIINIPRINTQLFLESTKIWIDKSIYNNEKNPERINKQNKNIISTIKNQILPFLSNSNLTKNSKIISDFSFLSQAYVFYKLSQAKILNLSKLRSVLQYRGISLFLKNEIKDYFGTQGIAHSKLKTKKLTNSEMNQWKNWLKLKNNYQYDLPQIKWSRLVPQKWRNRVTEHCEVENKKL</sequence>
<keyword evidence="3" id="KW-1185">Reference proteome</keyword>
<reference evidence="2 3" key="1">
    <citation type="submission" date="2019-11" db="EMBL/GenBank/DDBJ databases">
        <title>Agromyces kandeliae sp. nov., isolated from mangrove soil.</title>
        <authorList>
            <person name="Wang R."/>
        </authorList>
    </citation>
    <scope>NUCLEOTIDE SEQUENCE [LARGE SCALE GENOMIC DNA]</scope>
    <source>
        <strain evidence="2 3">JCM 11433</strain>
    </source>
</reference>
<proteinExistence type="predicted"/>
<protein>
    <submittedName>
        <fullName evidence="2">Uncharacterized protein</fullName>
    </submittedName>
</protein>
<dbReference type="OrthoDB" id="9553850at2"/>
<dbReference type="Proteomes" id="UP000433071">
    <property type="component" value="Unassembled WGS sequence"/>
</dbReference>
<feature type="compositionally biased region" description="Basic and acidic residues" evidence="1">
    <location>
        <begin position="1"/>
        <end position="10"/>
    </location>
</feature>
<organism evidence="2 3">
    <name type="scientific">Agromyces bracchium</name>
    <dbReference type="NCBI Taxonomy" id="88376"/>
    <lineage>
        <taxon>Bacteria</taxon>
        <taxon>Bacillati</taxon>
        <taxon>Actinomycetota</taxon>
        <taxon>Actinomycetes</taxon>
        <taxon>Micrococcales</taxon>
        <taxon>Microbacteriaceae</taxon>
        <taxon>Agromyces</taxon>
    </lineage>
</organism>
<evidence type="ECO:0000256" key="1">
    <source>
        <dbReference type="SAM" id="MobiDB-lite"/>
    </source>
</evidence>
<gene>
    <name evidence="2" type="ORF">GJ743_13645</name>
</gene>
<comment type="caution">
    <text evidence="2">The sequence shown here is derived from an EMBL/GenBank/DDBJ whole genome shotgun (WGS) entry which is preliminary data.</text>
</comment>
<evidence type="ECO:0000313" key="2">
    <source>
        <dbReference type="EMBL" id="MTH69413.1"/>
    </source>
</evidence>
<evidence type="ECO:0000313" key="3">
    <source>
        <dbReference type="Proteomes" id="UP000433071"/>
    </source>
</evidence>
<dbReference type="AlphaFoldDB" id="A0A6I3MGI5"/>
<dbReference type="EMBL" id="WMLB01000028">
    <property type="protein sequence ID" value="MTH69413.1"/>
    <property type="molecule type" value="Genomic_DNA"/>
</dbReference>
<feature type="region of interest" description="Disordered" evidence="1">
    <location>
        <begin position="1"/>
        <end position="22"/>
    </location>
</feature>